<dbReference type="GO" id="GO:0008643">
    <property type="term" value="P:carbohydrate transport"/>
    <property type="evidence" value="ECO:0007669"/>
    <property type="project" value="InterPro"/>
</dbReference>
<dbReference type="PROSITE" id="PS00872">
    <property type="entry name" value="NA_GALACTOSIDE_SYMP"/>
    <property type="match status" value="1"/>
</dbReference>
<feature type="transmembrane region" description="Helical" evidence="7">
    <location>
        <begin position="38"/>
        <end position="58"/>
    </location>
</feature>
<feature type="transmembrane region" description="Helical" evidence="7">
    <location>
        <begin position="79"/>
        <end position="96"/>
    </location>
</feature>
<dbReference type="SUPFAM" id="SSF103473">
    <property type="entry name" value="MFS general substrate transporter"/>
    <property type="match status" value="1"/>
</dbReference>
<feature type="transmembrane region" description="Helical" evidence="7">
    <location>
        <begin position="394"/>
        <end position="418"/>
    </location>
</feature>
<dbReference type="PANTHER" id="PTHR11328:SF24">
    <property type="entry name" value="MAJOR FACILITATOR SUPERFAMILY (MFS) PROFILE DOMAIN-CONTAINING PROTEIN"/>
    <property type="match status" value="1"/>
</dbReference>
<dbReference type="PANTHER" id="PTHR11328">
    <property type="entry name" value="MAJOR FACILITATOR SUPERFAMILY DOMAIN-CONTAINING PROTEIN"/>
    <property type="match status" value="1"/>
</dbReference>
<feature type="transmembrane region" description="Helical" evidence="7">
    <location>
        <begin position="293"/>
        <end position="312"/>
    </location>
</feature>
<evidence type="ECO:0000256" key="7">
    <source>
        <dbReference type="SAM" id="Phobius"/>
    </source>
</evidence>
<evidence type="ECO:0000256" key="2">
    <source>
        <dbReference type="ARBA" id="ARBA00022448"/>
    </source>
</evidence>
<keyword evidence="6 7" id="KW-0472">Membrane</keyword>
<feature type="transmembrane region" description="Helical" evidence="7">
    <location>
        <begin position="360"/>
        <end position="382"/>
    </location>
</feature>
<keyword evidence="3" id="KW-1003">Cell membrane</keyword>
<keyword evidence="4 7" id="KW-0812">Transmembrane</keyword>
<feature type="transmembrane region" description="Helical" evidence="7">
    <location>
        <begin position="108"/>
        <end position="132"/>
    </location>
</feature>
<evidence type="ECO:0000256" key="3">
    <source>
        <dbReference type="ARBA" id="ARBA00022475"/>
    </source>
</evidence>
<evidence type="ECO:0000256" key="5">
    <source>
        <dbReference type="ARBA" id="ARBA00022989"/>
    </source>
</evidence>
<feature type="transmembrane region" description="Helical" evidence="7">
    <location>
        <begin position="153"/>
        <end position="172"/>
    </location>
</feature>
<gene>
    <name evidence="8" type="ORF">ENQ20_14665</name>
</gene>
<dbReference type="GO" id="GO:0006814">
    <property type="term" value="P:sodium ion transport"/>
    <property type="evidence" value="ECO:0007669"/>
    <property type="project" value="InterPro"/>
</dbReference>
<feature type="transmembrane region" description="Helical" evidence="7">
    <location>
        <begin position="224"/>
        <end position="247"/>
    </location>
</feature>
<feature type="transmembrane region" description="Helical" evidence="7">
    <location>
        <begin position="178"/>
        <end position="196"/>
    </location>
</feature>
<evidence type="ECO:0000256" key="6">
    <source>
        <dbReference type="ARBA" id="ARBA00023136"/>
    </source>
</evidence>
<organism evidence="8">
    <name type="scientific">Caldilinea aerophila</name>
    <dbReference type="NCBI Taxonomy" id="133453"/>
    <lineage>
        <taxon>Bacteria</taxon>
        <taxon>Bacillati</taxon>
        <taxon>Chloroflexota</taxon>
        <taxon>Caldilineae</taxon>
        <taxon>Caldilineales</taxon>
        <taxon>Caldilineaceae</taxon>
        <taxon>Caldilinea</taxon>
    </lineage>
</organism>
<name>A0A7C1FVS8_9CHLR</name>
<comment type="subcellular location">
    <subcellularLocation>
        <location evidence="1">Cell membrane</location>
        <topology evidence="1">Multi-pass membrane protein</topology>
    </subcellularLocation>
</comment>
<evidence type="ECO:0000256" key="4">
    <source>
        <dbReference type="ARBA" id="ARBA00022692"/>
    </source>
</evidence>
<proteinExistence type="predicted"/>
<feature type="transmembrane region" description="Helical" evidence="7">
    <location>
        <begin position="12"/>
        <end position="32"/>
    </location>
</feature>
<protein>
    <submittedName>
        <fullName evidence="8">MFS transporter</fullName>
    </submittedName>
</protein>
<dbReference type="EMBL" id="DSMG01000151">
    <property type="protein sequence ID" value="HDX32711.1"/>
    <property type="molecule type" value="Genomic_DNA"/>
</dbReference>
<evidence type="ECO:0000256" key="1">
    <source>
        <dbReference type="ARBA" id="ARBA00004651"/>
    </source>
</evidence>
<feature type="transmembrane region" description="Helical" evidence="7">
    <location>
        <begin position="318"/>
        <end position="339"/>
    </location>
</feature>
<feature type="transmembrane region" description="Helical" evidence="7">
    <location>
        <begin position="259"/>
        <end position="281"/>
    </location>
</feature>
<dbReference type="InterPro" id="IPR039672">
    <property type="entry name" value="MFS_2"/>
</dbReference>
<sequence>MKPKWINSPWTYALGMLALMIPGQAFSTYYTYFYVDTLGLAVGLATIARTIYMVWDAVNDPLFGYWSDSTRTRWGRRRPWLVATLPLYALFFVLVFSPPEAFQGESLFVWFTLALILYETTAAIQWTNYGALFPEIFRGDAQRARASAIQQGYQILGILIGAAVTPLVFAAFGFQRMALLFAVVYAILMVTLILSVRESAEAQQKPPLKFIEAFRETLKNRPFWVFNIANSFAQTVNGLLGSIIPFYAKYALKIPEGQVSILLAMIFIPVVPLVSVWAWLIRKVGAKRAWQTAMCVYAFSVIPMAFVEGLIGGALGGFLVSFGLAGFLVTPGVVGARIIDLDAERTGRRREAIYGAVGGFITRSSAFLSALAFWIVGLIYGYESGQNPGPNPEGAFRFLISAVPFTLLLIAFAITFLYREEHPEAMPAGERPEAVFQQKEQG</sequence>
<keyword evidence="2" id="KW-0813">Transport</keyword>
<dbReference type="GO" id="GO:0015293">
    <property type="term" value="F:symporter activity"/>
    <property type="evidence" value="ECO:0007669"/>
    <property type="project" value="InterPro"/>
</dbReference>
<dbReference type="Pfam" id="PF13347">
    <property type="entry name" value="MFS_2"/>
    <property type="match status" value="1"/>
</dbReference>
<accession>A0A7C1FVS8</accession>
<comment type="caution">
    <text evidence="8">The sequence shown here is derived from an EMBL/GenBank/DDBJ whole genome shotgun (WGS) entry which is preliminary data.</text>
</comment>
<reference evidence="8" key="1">
    <citation type="journal article" date="2020" name="mSystems">
        <title>Genome- and Community-Level Interaction Insights into Carbon Utilization and Element Cycling Functions of Hydrothermarchaeota in Hydrothermal Sediment.</title>
        <authorList>
            <person name="Zhou Z."/>
            <person name="Liu Y."/>
            <person name="Xu W."/>
            <person name="Pan J."/>
            <person name="Luo Z.H."/>
            <person name="Li M."/>
        </authorList>
    </citation>
    <scope>NUCLEOTIDE SEQUENCE [LARGE SCALE GENOMIC DNA]</scope>
    <source>
        <strain evidence="8">SpSt-289</strain>
    </source>
</reference>
<dbReference type="InterPro" id="IPR036259">
    <property type="entry name" value="MFS_trans_sf"/>
</dbReference>
<dbReference type="InterPro" id="IPR018043">
    <property type="entry name" value="Na/Gal_symport_CS"/>
</dbReference>
<dbReference type="Gene3D" id="1.20.1250.20">
    <property type="entry name" value="MFS general substrate transporter like domains"/>
    <property type="match status" value="2"/>
</dbReference>
<keyword evidence="5 7" id="KW-1133">Transmembrane helix</keyword>
<dbReference type="AlphaFoldDB" id="A0A7C1FVS8"/>
<evidence type="ECO:0000313" key="8">
    <source>
        <dbReference type="EMBL" id="HDX32711.1"/>
    </source>
</evidence>
<dbReference type="GO" id="GO:0005886">
    <property type="term" value="C:plasma membrane"/>
    <property type="evidence" value="ECO:0007669"/>
    <property type="project" value="UniProtKB-SubCell"/>
</dbReference>